<dbReference type="Proteomes" id="UP001501866">
    <property type="component" value="Unassembled WGS sequence"/>
</dbReference>
<gene>
    <name evidence="2" type="ORF">GCM10010451_15250</name>
</gene>
<feature type="domain" description="Thiopeptide-type bacteriocin biosynthesis" evidence="1">
    <location>
        <begin position="92"/>
        <end position="351"/>
    </location>
</feature>
<dbReference type="Pfam" id="PF14028">
    <property type="entry name" value="Lant_dehydr_C"/>
    <property type="match status" value="1"/>
</dbReference>
<comment type="caution">
    <text evidence="2">The sequence shown here is derived from an EMBL/GenBank/DDBJ whole genome shotgun (WGS) entry which is preliminary data.</text>
</comment>
<evidence type="ECO:0000313" key="2">
    <source>
        <dbReference type="EMBL" id="GAA3167863.1"/>
    </source>
</evidence>
<dbReference type="EMBL" id="BAAAUH010000007">
    <property type="protein sequence ID" value="GAA3167863.1"/>
    <property type="molecule type" value="Genomic_DNA"/>
</dbReference>
<evidence type="ECO:0000259" key="1">
    <source>
        <dbReference type="Pfam" id="PF14028"/>
    </source>
</evidence>
<dbReference type="NCBIfam" id="TIGR03891">
    <property type="entry name" value="thiopep_ocin"/>
    <property type="match status" value="1"/>
</dbReference>
<keyword evidence="3" id="KW-1185">Reference proteome</keyword>
<protein>
    <recommendedName>
        <fullName evidence="1">Thiopeptide-type bacteriocin biosynthesis domain-containing protein</fullName>
    </recommendedName>
</protein>
<sequence>MATNWNTVRISLSGALDTGTDGCDDSFLSLPGFIWWCAASLQGDGGSPQDGGENPPGRHEDPESATLIRLRDVFLAGGLRQITRQTTPDSGWVQINLTPVEERRRDLYEGIREFGEYARSSGVAKELYFMHKPPGVRLRLRACSGRERDLALLTTRQARSLSRAGVVSGYAPGVYEAESCLFGGSASMRWVHELFSVDSRLWLAYHASPSLAASEPAWALSLVMTSHLLDSLSITGWERLDVWERVRRAGRALRPAVARSGEIAEALRKIQSVWTDPARALDSMSAASQSLLAEHQASVAGIGRGWRTHYFDSGEALIGPREAASLAIVFHWNRAGIAPMRQALITEALADRYAWVPT</sequence>
<evidence type="ECO:0000313" key="3">
    <source>
        <dbReference type="Proteomes" id="UP001501866"/>
    </source>
</evidence>
<name>A0ABP6P6N1_9ACTN</name>
<dbReference type="InterPro" id="IPR023809">
    <property type="entry name" value="Thiopep_bacteriocin_synth_dom"/>
</dbReference>
<reference evidence="3" key="1">
    <citation type="journal article" date="2019" name="Int. J. Syst. Evol. Microbiol.">
        <title>The Global Catalogue of Microorganisms (GCM) 10K type strain sequencing project: providing services to taxonomists for standard genome sequencing and annotation.</title>
        <authorList>
            <consortium name="The Broad Institute Genomics Platform"/>
            <consortium name="The Broad Institute Genome Sequencing Center for Infectious Disease"/>
            <person name="Wu L."/>
            <person name="Ma J."/>
        </authorList>
    </citation>
    <scope>NUCLEOTIDE SEQUENCE [LARGE SCALE GENOMIC DNA]</scope>
    <source>
        <strain evidence="3">JCM 9095</strain>
    </source>
</reference>
<organism evidence="2 3">
    <name type="scientific">Streptomyces virens</name>
    <dbReference type="NCBI Taxonomy" id="285572"/>
    <lineage>
        <taxon>Bacteria</taxon>
        <taxon>Bacillati</taxon>
        <taxon>Actinomycetota</taxon>
        <taxon>Actinomycetes</taxon>
        <taxon>Kitasatosporales</taxon>
        <taxon>Streptomycetaceae</taxon>
        <taxon>Streptomyces</taxon>
    </lineage>
</organism>
<accession>A0ABP6P6N1</accession>
<proteinExistence type="predicted"/>
<dbReference type="RefSeq" id="WP_161176266.1">
    <property type="nucleotide sequence ID" value="NZ_BAAAUH010000007.1"/>
</dbReference>